<sequence length="116" mass="12313">MTLCDTYSRFLATPSTGALADHATLHYVSTTTSITDATAIIKHLAVQEKLLKKTKQKILDAIEGNHGLSVDVETTIEFSNGGGAYLPGLDDNFVADRTVTFAMVIIVCLAVVGAVD</sequence>
<organism evidence="2 3">
    <name type="scientific">Pyrenophora tritici-repentis</name>
    <dbReference type="NCBI Taxonomy" id="45151"/>
    <lineage>
        <taxon>Eukaryota</taxon>
        <taxon>Fungi</taxon>
        <taxon>Dikarya</taxon>
        <taxon>Ascomycota</taxon>
        <taxon>Pezizomycotina</taxon>
        <taxon>Dothideomycetes</taxon>
        <taxon>Pleosporomycetidae</taxon>
        <taxon>Pleosporales</taxon>
        <taxon>Pleosporineae</taxon>
        <taxon>Pleosporaceae</taxon>
        <taxon>Pyrenophora</taxon>
    </lineage>
</organism>
<keyword evidence="1" id="KW-1133">Transmembrane helix</keyword>
<keyword evidence="1" id="KW-0472">Membrane</keyword>
<protein>
    <submittedName>
        <fullName evidence="2">Uncharacterized protein</fullName>
    </submittedName>
</protein>
<dbReference type="GeneID" id="6346193"/>
<comment type="caution">
    <text evidence="2">The sequence shown here is derived from an EMBL/GenBank/DDBJ whole genome shotgun (WGS) entry which is preliminary data.</text>
</comment>
<keyword evidence="1" id="KW-0812">Transmembrane</keyword>
<proteinExistence type="predicted"/>
<dbReference type="Proteomes" id="UP000245464">
    <property type="component" value="Chromosome 8"/>
</dbReference>
<evidence type="ECO:0000313" key="3">
    <source>
        <dbReference type="Proteomes" id="UP000245464"/>
    </source>
</evidence>
<reference evidence="2 3" key="1">
    <citation type="journal article" date="2018" name="BMC Genomics">
        <title>Comparative genomics of the wheat fungal pathogen Pyrenophora tritici-repentis reveals chromosomal variations and genome plasticity.</title>
        <authorList>
            <person name="Moolhuijzen P."/>
            <person name="See P.T."/>
            <person name="Hane J.K."/>
            <person name="Shi G."/>
            <person name="Liu Z."/>
            <person name="Oliver R.P."/>
            <person name="Moffat C.S."/>
        </authorList>
    </citation>
    <scope>NUCLEOTIDE SEQUENCE [LARGE SCALE GENOMIC DNA]</scope>
    <source>
        <strain evidence="2">M4</strain>
    </source>
</reference>
<dbReference type="RefSeq" id="XP_001938250.2">
    <property type="nucleotide sequence ID" value="XM_001938215.2"/>
</dbReference>
<feature type="transmembrane region" description="Helical" evidence="1">
    <location>
        <begin position="98"/>
        <end position="115"/>
    </location>
</feature>
<name>A0A2W1EPX1_9PLEO</name>
<dbReference type="KEGG" id="ptrr:6346193"/>
<dbReference type="EMBL" id="NQIK02000008">
    <property type="protein sequence ID" value="KAF7567134.1"/>
    <property type="molecule type" value="Genomic_DNA"/>
</dbReference>
<gene>
    <name evidence="2" type="ORF">PtrM4_137250</name>
</gene>
<evidence type="ECO:0000256" key="1">
    <source>
        <dbReference type="SAM" id="Phobius"/>
    </source>
</evidence>
<evidence type="ECO:0000313" key="2">
    <source>
        <dbReference type="EMBL" id="KAF7567134.1"/>
    </source>
</evidence>
<accession>A0A2W1EPX1</accession>
<dbReference type="AlphaFoldDB" id="A0A2W1EPX1"/>